<evidence type="ECO:0000313" key="2">
    <source>
        <dbReference type="Proteomes" id="UP000013776"/>
    </source>
</evidence>
<organism evidence="1 2">
    <name type="scientific">Taphrina deformans (strain PYCC 5710 / ATCC 11124 / CBS 356.35 / IMI 108563 / JCM 9778 / NBRC 8474)</name>
    <name type="common">Peach leaf curl fungus</name>
    <name type="synonym">Lalaria deformans</name>
    <dbReference type="NCBI Taxonomy" id="1097556"/>
    <lineage>
        <taxon>Eukaryota</taxon>
        <taxon>Fungi</taxon>
        <taxon>Dikarya</taxon>
        <taxon>Ascomycota</taxon>
        <taxon>Taphrinomycotina</taxon>
        <taxon>Taphrinomycetes</taxon>
        <taxon>Taphrinales</taxon>
        <taxon>Taphrinaceae</taxon>
        <taxon>Taphrina</taxon>
    </lineage>
</organism>
<name>R4X9F5_TAPDE</name>
<dbReference type="VEuPathDB" id="FungiDB:TAPDE_002356"/>
<evidence type="ECO:0000313" key="1">
    <source>
        <dbReference type="EMBL" id="CCG82335.1"/>
    </source>
</evidence>
<gene>
    <name evidence="1" type="ORF">TAPDE_002356</name>
</gene>
<dbReference type="GO" id="GO:0006044">
    <property type="term" value="P:N-acetylglucosamine metabolic process"/>
    <property type="evidence" value="ECO:0007669"/>
    <property type="project" value="TreeGrafter"/>
</dbReference>
<reference evidence="1 2" key="1">
    <citation type="journal article" date="2013" name="MBio">
        <title>Genome sequencing of the plant pathogen Taphrina deformans, the causal agent of peach leaf curl.</title>
        <authorList>
            <person name="Cisse O.H."/>
            <person name="Almeida J.M.G.C.F."/>
            <person name="Fonseca A."/>
            <person name="Kumar A.A."/>
            <person name="Salojaervi J."/>
            <person name="Overmyer K."/>
            <person name="Hauser P.M."/>
            <person name="Pagni M."/>
        </authorList>
    </citation>
    <scope>NUCLEOTIDE SEQUENCE [LARGE SCALE GENOMIC DNA]</scope>
    <source>
        <strain evidence="2">PYCC 5710 / ATCC 11124 / CBS 356.35 / IMI 108563 / JCM 9778 / NBRC 8474</strain>
    </source>
</reference>
<dbReference type="STRING" id="1097556.R4X9F5"/>
<keyword evidence="2" id="KW-1185">Reference proteome</keyword>
<dbReference type="InterPro" id="IPR022036">
    <property type="entry name" value="DUF3605"/>
</dbReference>
<dbReference type="GO" id="GO:0005737">
    <property type="term" value="C:cytoplasm"/>
    <property type="evidence" value="ECO:0007669"/>
    <property type="project" value="TreeGrafter"/>
</dbReference>
<dbReference type="AlphaFoldDB" id="R4X9F5"/>
<comment type="caution">
    <text evidence="1">The sequence shown here is derived from an EMBL/GenBank/DDBJ whole genome shotgun (WGS) entry which is preliminary data.</text>
</comment>
<dbReference type="PANTHER" id="PTHR35020">
    <property type="entry name" value="N-ACETYLGLUCOSAMINE-INDUCED PROTEIN 1"/>
    <property type="match status" value="1"/>
</dbReference>
<dbReference type="PANTHER" id="PTHR35020:SF2">
    <property type="entry name" value="N-ACETYLGLUCOSAMINE-INDUCED PROTEIN 1"/>
    <property type="match status" value="1"/>
</dbReference>
<sequence length="188" mass="21733">MSSDDALSRAEARVDPETGTFRLISWSEVVDFVSSGSLDRLTRSPTQLREYQEWKRGTLARFGSIERFILEERLEWSRPITAVGREPCSDRRDWKCLRNDFPYAMESEVSHLVVWSKVPFETSHTGELTDHGKAVLEHFLYATLFHDVERDRIVYFLNPPGLKSIAGLEHFHVLLRGVDTSKYVTSQK</sequence>
<dbReference type="Proteomes" id="UP000013776">
    <property type="component" value="Unassembled WGS sequence"/>
</dbReference>
<protein>
    <submittedName>
        <fullName evidence="1">Uncharacterized protein</fullName>
    </submittedName>
</protein>
<proteinExistence type="predicted"/>
<dbReference type="Pfam" id="PF12239">
    <property type="entry name" value="DUF3605"/>
    <property type="match status" value="1"/>
</dbReference>
<dbReference type="EMBL" id="CAHR02000080">
    <property type="protein sequence ID" value="CCG82335.1"/>
    <property type="molecule type" value="Genomic_DNA"/>
</dbReference>
<dbReference type="eggNOG" id="ENOG502S263">
    <property type="taxonomic scope" value="Eukaryota"/>
</dbReference>
<accession>R4X9F5</accession>
<dbReference type="OrthoDB" id="498286at2759"/>